<dbReference type="GO" id="GO:0036122">
    <property type="term" value="F:BMP binding"/>
    <property type="evidence" value="ECO:0007669"/>
    <property type="project" value="TreeGrafter"/>
</dbReference>
<proteinExistence type="evidence at transcript level"/>
<feature type="domain" description="CTCK" evidence="6">
    <location>
        <begin position="39"/>
        <end position="125"/>
    </location>
</feature>
<keyword evidence="3 5" id="KW-0732">Signal</keyword>
<feature type="signal peptide" evidence="5">
    <location>
        <begin position="1"/>
        <end position="22"/>
    </location>
</feature>
<dbReference type="GO" id="GO:0038098">
    <property type="term" value="P:sequestering of BMP from receptor via BMP binding"/>
    <property type="evidence" value="ECO:0007669"/>
    <property type="project" value="TreeGrafter"/>
</dbReference>
<keyword evidence="2" id="KW-0964">Secreted</keyword>
<organism evidence="7">
    <name type="scientific">Clytia hemisphaerica</name>
    <dbReference type="NCBI Taxonomy" id="252671"/>
    <lineage>
        <taxon>Eukaryota</taxon>
        <taxon>Metazoa</taxon>
        <taxon>Cnidaria</taxon>
        <taxon>Hydrozoa</taxon>
        <taxon>Hydroidolina</taxon>
        <taxon>Leptothecata</taxon>
        <taxon>Obeliida</taxon>
        <taxon>Clytiidae</taxon>
        <taxon>Clytia</taxon>
    </lineage>
</organism>
<evidence type="ECO:0000313" key="7">
    <source>
        <dbReference type="EMBL" id="JAC85177.1"/>
    </source>
</evidence>
<dbReference type="InterPro" id="IPR006207">
    <property type="entry name" value="Cys_knot_C"/>
</dbReference>
<dbReference type="GO" id="GO:0005615">
    <property type="term" value="C:extracellular space"/>
    <property type="evidence" value="ECO:0007669"/>
    <property type="project" value="TreeGrafter"/>
</dbReference>
<feature type="chain" id="PRO_5001662997" evidence="5">
    <location>
        <begin position="23"/>
        <end position="128"/>
    </location>
</feature>
<dbReference type="SMART" id="SM00041">
    <property type="entry name" value="CT"/>
    <property type="match status" value="1"/>
</dbReference>
<reference evidence="7" key="1">
    <citation type="journal article" date="2014" name="PLoS Genet.">
        <title>Differential Responses to Wnt and PCP Disruption Predict Expression and Developmental Function of Conserved and Novel Genes in a Cnidarian.</title>
        <authorList>
            <person name="Lapebie P."/>
            <person name="Ruggiero A."/>
            <person name="Barreau C."/>
            <person name="Chevalier S."/>
            <person name="Chang P."/>
            <person name="Dru P."/>
            <person name="Houliston E."/>
            <person name="Momose T."/>
        </authorList>
    </citation>
    <scope>NUCLEOTIDE SEQUENCE</scope>
</reference>
<evidence type="ECO:0000256" key="1">
    <source>
        <dbReference type="ARBA" id="ARBA00004613"/>
    </source>
</evidence>
<protein>
    <submittedName>
        <fullName evidence="7">Cerberus family protein</fullName>
    </submittedName>
</protein>
<dbReference type="PANTHER" id="PTHR15283:SF4">
    <property type="entry name" value="BURSICON"/>
    <property type="match status" value="1"/>
</dbReference>
<dbReference type="Gene3D" id="2.10.90.10">
    <property type="entry name" value="Cystine-knot cytokines"/>
    <property type="match status" value="1"/>
</dbReference>
<dbReference type="InterPro" id="IPR029034">
    <property type="entry name" value="Cystine-knot_cytokine"/>
</dbReference>
<dbReference type="Pfam" id="PF03045">
    <property type="entry name" value="DAN"/>
    <property type="match status" value="1"/>
</dbReference>
<dbReference type="PANTHER" id="PTHR15283">
    <property type="entry name" value="GREMLIN 1"/>
    <property type="match status" value="1"/>
</dbReference>
<dbReference type="AlphaFoldDB" id="A0A069DNL7"/>
<evidence type="ECO:0000259" key="6">
    <source>
        <dbReference type="SMART" id="SM00041"/>
    </source>
</evidence>
<keyword evidence="4" id="KW-1015">Disulfide bond</keyword>
<comment type="subcellular location">
    <subcellularLocation>
        <location evidence="1">Secreted</location>
    </subcellularLocation>
</comment>
<dbReference type="InterPro" id="IPR004133">
    <property type="entry name" value="DAN_dom"/>
</dbReference>
<dbReference type="GO" id="GO:0048018">
    <property type="term" value="F:receptor ligand activity"/>
    <property type="evidence" value="ECO:0007669"/>
    <property type="project" value="TreeGrafter"/>
</dbReference>
<evidence type="ECO:0000256" key="3">
    <source>
        <dbReference type="ARBA" id="ARBA00022729"/>
    </source>
</evidence>
<evidence type="ECO:0000256" key="5">
    <source>
        <dbReference type="SAM" id="SignalP"/>
    </source>
</evidence>
<name>A0A069DNL7_9CNID</name>
<evidence type="ECO:0000256" key="2">
    <source>
        <dbReference type="ARBA" id="ARBA00022525"/>
    </source>
</evidence>
<dbReference type="EMBL" id="GBGP01000006">
    <property type="protein sequence ID" value="JAC85177.1"/>
    <property type="molecule type" value="mRNA"/>
</dbReference>
<evidence type="ECO:0000256" key="4">
    <source>
        <dbReference type="ARBA" id="ARBA00023157"/>
    </source>
</evidence>
<dbReference type="GO" id="GO:0009887">
    <property type="term" value="P:animal organ morphogenesis"/>
    <property type="evidence" value="ECO:0007669"/>
    <property type="project" value="TreeGrafter"/>
</dbReference>
<accession>A0A069DNL7</accession>
<sequence>MKYLIHIFSIIITMFLLTKISARSIRDLSAQSTPGSCQTLRFNRTIIVNGCQPITISDAMCLGTCSSKVYSKIVNLTAVTTHICSYCLPAERKEHTFILDCPGRKKSKKYKKEKITTRCACSESKRCT</sequence>